<accession>Q6CIP8</accession>
<dbReference type="KEGG" id="kla:KLLA0_F24948g"/>
<dbReference type="PaxDb" id="284590-Q6CIP8"/>
<reference evidence="1 2" key="1">
    <citation type="journal article" date="2004" name="Nature">
        <title>Genome evolution in yeasts.</title>
        <authorList>
            <consortium name="Genolevures"/>
            <person name="Dujon B."/>
            <person name="Sherman D."/>
            <person name="Fischer G."/>
            <person name="Durrens P."/>
            <person name="Casaregola S."/>
            <person name="Lafontaine I."/>
            <person name="de Montigny J."/>
            <person name="Marck C."/>
            <person name="Neuveglise C."/>
            <person name="Talla E."/>
            <person name="Goffard N."/>
            <person name="Frangeul L."/>
            <person name="Aigle M."/>
            <person name="Anthouard V."/>
            <person name="Babour A."/>
            <person name="Barbe V."/>
            <person name="Barnay S."/>
            <person name="Blanchin S."/>
            <person name="Beckerich J.M."/>
            <person name="Beyne E."/>
            <person name="Bleykasten C."/>
            <person name="Boisrame A."/>
            <person name="Boyer J."/>
            <person name="Cattolico L."/>
            <person name="Confanioleri F."/>
            <person name="de Daruvar A."/>
            <person name="Despons L."/>
            <person name="Fabre E."/>
            <person name="Fairhead C."/>
            <person name="Ferry-Dumazet H."/>
            <person name="Groppi A."/>
            <person name="Hantraye F."/>
            <person name="Hennequin C."/>
            <person name="Jauniaux N."/>
            <person name="Joyet P."/>
            <person name="Kachouri R."/>
            <person name="Kerrest A."/>
            <person name="Koszul R."/>
            <person name="Lemaire M."/>
            <person name="Lesur I."/>
            <person name="Ma L."/>
            <person name="Muller H."/>
            <person name="Nicaud J.M."/>
            <person name="Nikolski M."/>
            <person name="Oztas S."/>
            <person name="Ozier-Kalogeropoulos O."/>
            <person name="Pellenz S."/>
            <person name="Potier S."/>
            <person name="Richard G.F."/>
            <person name="Straub M.L."/>
            <person name="Suleau A."/>
            <person name="Swennene D."/>
            <person name="Tekaia F."/>
            <person name="Wesolowski-Louvel M."/>
            <person name="Westhof E."/>
            <person name="Wirth B."/>
            <person name="Zeniou-Meyer M."/>
            <person name="Zivanovic I."/>
            <person name="Bolotin-Fukuhara M."/>
            <person name="Thierry A."/>
            <person name="Bouchier C."/>
            <person name="Caudron B."/>
            <person name="Scarpelli C."/>
            <person name="Gaillardin C."/>
            <person name="Weissenbach J."/>
            <person name="Wincker P."/>
            <person name="Souciet J.L."/>
        </authorList>
    </citation>
    <scope>NUCLEOTIDE SEQUENCE [LARGE SCALE GENOMIC DNA]</scope>
    <source>
        <strain evidence="2">ATCC 8585 / CBS 2359 / DSM 70799 / NBRC 1267 / NRRL Y-1140 / WM37</strain>
    </source>
</reference>
<dbReference type="InterPro" id="IPR021295">
    <property type="entry name" value="DUF2867"/>
</dbReference>
<dbReference type="Pfam" id="PF11066">
    <property type="entry name" value="DUF2867"/>
    <property type="match status" value="1"/>
</dbReference>
<evidence type="ECO:0000313" key="2">
    <source>
        <dbReference type="Proteomes" id="UP000000598"/>
    </source>
</evidence>
<proteinExistence type="predicted"/>
<dbReference type="GeneID" id="2895191"/>
<keyword evidence="2" id="KW-1185">Reference proteome</keyword>
<dbReference type="RefSeq" id="XP_456191.1">
    <property type="nucleotide sequence ID" value="XM_456191.1"/>
</dbReference>
<dbReference type="Proteomes" id="UP000000598">
    <property type="component" value="Chromosome F"/>
</dbReference>
<evidence type="ECO:0000313" key="1">
    <source>
        <dbReference type="EMBL" id="CAG98899.1"/>
    </source>
</evidence>
<protein>
    <submittedName>
        <fullName evidence="1">KLLA0F24948p</fullName>
    </submittedName>
</protein>
<organism evidence="1 2">
    <name type="scientific">Kluyveromyces lactis (strain ATCC 8585 / CBS 2359 / DSM 70799 / NBRC 1267 / NRRL Y-1140 / WM37)</name>
    <name type="common">Yeast</name>
    <name type="synonym">Candida sphaerica</name>
    <dbReference type="NCBI Taxonomy" id="284590"/>
    <lineage>
        <taxon>Eukaryota</taxon>
        <taxon>Fungi</taxon>
        <taxon>Dikarya</taxon>
        <taxon>Ascomycota</taxon>
        <taxon>Saccharomycotina</taxon>
        <taxon>Saccharomycetes</taxon>
        <taxon>Saccharomycetales</taxon>
        <taxon>Saccharomycetaceae</taxon>
        <taxon>Kluyveromyces</taxon>
    </lineage>
</organism>
<dbReference type="EMBL" id="CR382126">
    <property type="protein sequence ID" value="CAG98899.1"/>
    <property type="molecule type" value="Genomic_DNA"/>
</dbReference>
<gene>
    <name evidence="1" type="ORF">KLLA0_F24948g</name>
</gene>
<sequence>MSNSTNTEKDLIPLVAPLNTLNYIHQDQKLIDKQMTTTQAYQLMTSNVPLWLDTAFKTRDFLSKWLGGIQSIKGFEGSAKPLKVGDKADFFDVVKVSDDELFLKSTDKHLSVLVALQIKNHDDLRNEFRIATSVVTYNFFGRVYMLPVSMAHGFIVRSMLDKLEPI</sequence>
<dbReference type="HOGENOM" id="CLU_116730_2_1_1"/>
<dbReference type="InParanoid" id="Q6CIP8"/>
<name>Q6CIP8_KLULA</name>
<dbReference type="AlphaFoldDB" id="Q6CIP8"/>